<evidence type="ECO:0000313" key="2">
    <source>
        <dbReference type="Proteomes" id="UP000598633"/>
    </source>
</evidence>
<organism evidence="1 2">
    <name type="scientific">Candidatus Sulfomarinibacter kjeldsenii</name>
    <dbReference type="NCBI Taxonomy" id="2885994"/>
    <lineage>
        <taxon>Bacteria</taxon>
        <taxon>Pseudomonadati</taxon>
        <taxon>Acidobacteriota</taxon>
        <taxon>Thermoanaerobaculia</taxon>
        <taxon>Thermoanaerobaculales</taxon>
        <taxon>Candidatus Sulfomarinibacteraceae</taxon>
        <taxon>Candidatus Sulfomarinibacter</taxon>
    </lineage>
</organism>
<evidence type="ECO:0000313" key="1">
    <source>
        <dbReference type="EMBL" id="MBD3870297.1"/>
    </source>
</evidence>
<sequence length="90" mass="10217">MRKKHRIQRALTEAWLDLPYAKELEVIDDLLTSQPTIGELAAQDLIGGDPETGRPGITGEEAIRALVLKQANQWSYSELWFQLHDSQTSR</sequence>
<gene>
    <name evidence="1" type="ORF">IFJ97_02920</name>
</gene>
<feature type="non-terminal residue" evidence="1">
    <location>
        <position position="90"/>
    </location>
</feature>
<name>A0A8J6XWS5_9BACT</name>
<dbReference type="Proteomes" id="UP000598633">
    <property type="component" value="Unassembled WGS sequence"/>
</dbReference>
<proteinExistence type="predicted"/>
<reference evidence="1 2" key="1">
    <citation type="submission" date="2020-08" db="EMBL/GenBank/DDBJ databases">
        <title>Acidobacteriota in marine sediments use diverse sulfur dissimilation pathways.</title>
        <authorList>
            <person name="Wasmund K."/>
        </authorList>
    </citation>
    <scope>NUCLEOTIDE SEQUENCE [LARGE SCALE GENOMIC DNA]</scope>
    <source>
        <strain evidence="1">MAG AM3-A</strain>
    </source>
</reference>
<protein>
    <submittedName>
        <fullName evidence="1">Uncharacterized protein</fullName>
    </submittedName>
</protein>
<comment type="caution">
    <text evidence="1">The sequence shown here is derived from an EMBL/GenBank/DDBJ whole genome shotgun (WGS) entry which is preliminary data.</text>
</comment>
<accession>A0A8J6XWS5</accession>
<dbReference type="EMBL" id="JACXWA010000052">
    <property type="protein sequence ID" value="MBD3870297.1"/>
    <property type="molecule type" value="Genomic_DNA"/>
</dbReference>
<dbReference type="AlphaFoldDB" id="A0A8J6XWS5"/>